<evidence type="ECO:0000313" key="2">
    <source>
        <dbReference type="Proteomes" id="UP000241587"/>
    </source>
</evidence>
<proteinExistence type="predicted"/>
<name>A0A2T4H2F0_FUSCU</name>
<accession>A0A2T4H2F0</accession>
<organism evidence="1 2">
    <name type="scientific">Fusarium culmorum</name>
    <dbReference type="NCBI Taxonomy" id="5516"/>
    <lineage>
        <taxon>Eukaryota</taxon>
        <taxon>Fungi</taxon>
        <taxon>Dikarya</taxon>
        <taxon>Ascomycota</taxon>
        <taxon>Pezizomycotina</taxon>
        <taxon>Sordariomycetes</taxon>
        <taxon>Hypocreomycetidae</taxon>
        <taxon>Hypocreales</taxon>
        <taxon>Nectriaceae</taxon>
        <taxon>Fusarium</taxon>
    </lineage>
</organism>
<dbReference type="OrthoDB" id="10452247at2759"/>
<gene>
    <name evidence="1" type="ORF">FCULG_00008543</name>
</gene>
<sequence>MPKLLEKDPRSGHVPTAIVSQSPAVLASHAPRGSILDQNGKMTMKVTQEEVPKNQLCHKRTRPLPISTVKSARDKDIWHVIKAGKETTKCENNTINASTYIATTYYVHKTTHEIQVSTRSSPANANVNVNAETGTARLQLAEQYRVANERRAGLGAVHSAHTASSAMA</sequence>
<keyword evidence="2" id="KW-1185">Reference proteome</keyword>
<dbReference type="EMBL" id="PVEM01000003">
    <property type="protein sequence ID" value="PTD09947.1"/>
    <property type="molecule type" value="Genomic_DNA"/>
</dbReference>
<dbReference type="Proteomes" id="UP000241587">
    <property type="component" value="Unassembled WGS sequence"/>
</dbReference>
<evidence type="ECO:0000313" key="1">
    <source>
        <dbReference type="EMBL" id="PTD09947.1"/>
    </source>
</evidence>
<dbReference type="AlphaFoldDB" id="A0A2T4H2F0"/>
<comment type="caution">
    <text evidence="1">The sequence shown here is derived from an EMBL/GenBank/DDBJ whole genome shotgun (WGS) entry which is preliminary data.</text>
</comment>
<reference evidence="1 2" key="1">
    <citation type="submission" date="2018-02" db="EMBL/GenBank/DDBJ databases">
        <title>Fusarium culmorum secondary metabolites in fungal-bacterial-plant interactions.</title>
        <authorList>
            <person name="Schmidt R."/>
        </authorList>
    </citation>
    <scope>NUCLEOTIDE SEQUENCE [LARGE SCALE GENOMIC DNA]</scope>
    <source>
        <strain evidence="1 2">PV</strain>
    </source>
</reference>
<protein>
    <submittedName>
        <fullName evidence="1">Uncharacterized protein</fullName>
    </submittedName>
</protein>